<evidence type="ECO:0000313" key="2">
    <source>
        <dbReference type="EMBL" id="CAI9154877.1"/>
    </source>
</evidence>
<accession>A0ABN8XZU3</accession>
<sequence length="172" mass="18400">MRQQPGEEPPGHLPLVGHNHQSRLLSLPAGGCSPFLIQKRRQGAPGRRLAPGLAERGAGSRARAAGPSPGTTRTRLPAAGPQPPGATGGPQRLRAEPQEMQKHCRHPPSRRRLSLCEAPPTCSRWGRSAEEPGPARVGAQLSAVWGRERRERGPPREKRVGEEEGTEGRGSG</sequence>
<feature type="compositionally biased region" description="Basic and acidic residues" evidence="1">
    <location>
        <begin position="93"/>
        <end position="102"/>
    </location>
</feature>
<feature type="compositionally biased region" description="Basic and acidic residues" evidence="1">
    <location>
        <begin position="146"/>
        <end position="162"/>
    </location>
</feature>
<reference evidence="2" key="1">
    <citation type="submission" date="2023-04" db="EMBL/GenBank/DDBJ databases">
        <authorList>
            <consortium name="ELIXIR-Norway"/>
        </authorList>
    </citation>
    <scope>NUCLEOTIDE SEQUENCE [LARGE SCALE GENOMIC DNA]</scope>
</reference>
<gene>
    <name evidence="2" type="ORF">MRATA1EN1_LOCUS3839</name>
</gene>
<organism evidence="2 3">
    <name type="scientific">Rangifer tarandus platyrhynchus</name>
    <name type="common">Svalbard reindeer</name>
    <dbReference type="NCBI Taxonomy" id="3082113"/>
    <lineage>
        <taxon>Eukaryota</taxon>
        <taxon>Metazoa</taxon>
        <taxon>Chordata</taxon>
        <taxon>Craniata</taxon>
        <taxon>Vertebrata</taxon>
        <taxon>Euteleostomi</taxon>
        <taxon>Mammalia</taxon>
        <taxon>Eutheria</taxon>
        <taxon>Laurasiatheria</taxon>
        <taxon>Artiodactyla</taxon>
        <taxon>Ruminantia</taxon>
        <taxon>Pecora</taxon>
        <taxon>Cervidae</taxon>
        <taxon>Odocoileinae</taxon>
        <taxon>Rangifer</taxon>
    </lineage>
</organism>
<evidence type="ECO:0000313" key="3">
    <source>
        <dbReference type="Proteomes" id="UP001176941"/>
    </source>
</evidence>
<feature type="region of interest" description="Disordered" evidence="1">
    <location>
        <begin position="1"/>
        <end position="172"/>
    </location>
</feature>
<protein>
    <submittedName>
        <fullName evidence="2">Uncharacterized protein</fullName>
    </submittedName>
</protein>
<proteinExistence type="predicted"/>
<feature type="compositionally biased region" description="Low complexity" evidence="1">
    <location>
        <begin position="56"/>
        <end position="70"/>
    </location>
</feature>
<evidence type="ECO:0000256" key="1">
    <source>
        <dbReference type="SAM" id="MobiDB-lite"/>
    </source>
</evidence>
<name>A0ABN8XZU3_RANTA</name>
<dbReference type="Proteomes" id="UP001176941">
    <property type="component" value="Chromosome 11"/>
</dbReference>
<dbReference type="EMBL" id="OX459947">
    <property type="protein sequence ID" value="CAI9154877.1"/>
    <property type="molecule type" value="Genomic_DNA"/>
</dbReference>
<keyword evidence="3" id="KW-1185">Reference proteome</keyword>
<feature type="compositionally biased region" description="Basic residues" evidence="1">
    <location>
        <begin position="103"/>
        <end position="113"/>
    </location>
</feature>